<comment type="subcellular location">
    <subcellularLocation>
        <location evidence="12">Cell membrane</location>
        <topology evidence="12">Peripheral membrane protein</topology>
    </subcellularLocation>
    <subcellularLocation>
        <location evidence="1">Endomembrane system</location>
        <topology evidence="1">Peripheral membrane protein</topology>
    </subcellularLocation>
</comment>
<keyword evidence="11 12" id="KW-0066">ATP synthesis</keyword>
<dbReference type="InterPro" id="IPR020003">
    <property type="entry name" value="ATPase_a/bsu_AS"/>
</dbReference>
<reference evidence="17 18" key="1">
    <citation type="journal article" date="2015" name="MBio">
        <title>Genome-Resolved Metagenomic Analysis Reveals Roles for Candidate Phyla and Other Microbial Community Members in Biogeochemical Transformations in Oil Reservoirs.</title>
        <authorList>
            <person name="Hu P."/>
            <person name="Tom L."/>
            <person name="Singh A."/>
            <person name="Thomas B.C."/>
            <person name="Baker B.J."/>
            <person name="Piceno Y.M."/>
            <person name="Andersen G.L."/>
            <person name="Banfield J.F."/>
        </authorList>
    </citation>
    <scope>NUCLEOTIDE SEQUENCE [LARGE SCALE GENOMIC DNA]</scope>
    <source>
        <strain evidence="17">57_489</strain>
    </source>
</reference>
<dbReference type="Gene3D" id="1.10.1140.10">
    <property type="entry name" value="Bovine Mitochondrial F1-atpase, Atp Synthase Beta Chain, Chain D, domain 3"/>
    <property type="match status" value="1"/>
</dbReference>
<dbReference type="InterPro" id="IPR055190">
    <property type="entry name" value="ATP-synt_VA_C"/>
</dbReference>
<comment type="catalytic activity">
    <reaction evidence="12">
        <text>ATP + H2O + 4 H(+)(in) = ADP + phosphate + 5 H(+)(out)</text>
        <dbReference type="Rhea" id="RHEA:57720"/>
        <dbReference type="ChEBI" id="CHEBI:15377"/>
        <dbReference type="ChEBI" id="CHEBI:15378"/>
        <dbReference type="ChEBI" id="CHEBI:30616"/>
        <dbReference type="ChEBI" id="CHEBI:43474"/>
        <dbReference type="ChEBI" id="CHEBI:456216"/>
        <dbReference type="EC" id="7.1.2.2"/>
    </reaction>
</comment>
<dbReference type="Pfam" id="PF16886">
    <property type="entry name" value="ATP-synt_ab_Xtn"/>
    <property type="match status" value="1"/>
</dbReference>
<dbReference type="Pfam" id="PF02874">
    <property type="entry name" value="ATP-synt_ab_N"/>
    <property type="match status" value="1"/>
</dbReference>
<keyword evidence="7 12" id="KW-0067">ATP-binding</keyword>
<evidence type="ECO:0000256" key="5">
    <source>
        <dbReference type="ARBA" id="ARBA00022741"/>
    </source>
</evidence>
<dbReference type="GO" id="GO:0046933">
    <property type="term" value="F:proton-transporting ATP synthase activity, rotational mechanism"/>
    <property type="evidence" value="ECO:0007669"/>
    <property type="project" value="UniProtKB-UniRule"/>
</dbReference>
<dbReference type="SUPFAM" id="SSF50615">
    <property type="entry name" value="N-terminal domain of alpha and beta subunits of F1 ATP synthase"/>
    <property type="match status" value="1"/>
</dbReference>
<keyword evidence="9 12" id="KW-0406">Ion transport</keyword>
<feature type="binding site" evidence="12">
    <location>
        <begin position="233"/>
        <end position="240"/>
    </location>
    <ligand>
        <name>ATP</name>
        <dbReference type="ChEBI" id="CHEBI:30616"/>
    </ligand>
</feature>
<dbReference type="CDD" id="cd01134">
    <property type="entry name" value="V_A-ATPase_A"/>
    <property type="match status" value="1"/>
</dbReference>
<evidence type="ECO:0000256" key="12">
    <source>
        <dbReference type="HAMAP-Rule" id="MF_00309"/>
    </source>
</evidence>
<evidence type="ECO:0000256" key="11">
    <source>
        <dbReference type="ARBA" id="ARBA00023310"/>
    </source>
</evidence>
<dbReference type="FunFam" id="2.40.30.20:FF:000002">
    <property type="entry name" value="V-type proton ATPase catalytic subunit A"/>
    <property type="match status" value="1"/>
</dbReference>
<comment type="caution">
    <text evidence="17">The sequence shown here is derived from an EMBL/GenBank/DDBJ whole genome shotgun (WGS) entry which is preliminary data.</text>
</comment>
<dbReference type="GO" id="GO:0005524">
    <property type="term" value="F:ATP binding"/>
    <property type="evidence" value="ECO:0007669"/>
    <property type="project" value="UniProtKB-UniRule"/>
</dbReference>
<dbReference type="GO" id="GO:0012505">
    <property type="term" value="C:endomembrane system"/>
    <property type="evidence" value="ECO:0007669"/>
    <property type="project" value="UniProtKB-SubCell"/>
</dbReference>
<accession>A0A101FTD8</accession>
<name>A0A101FTD8_9EURY</name>
<dbReference type="Gene3D" id="2.40.30.20">
    <property type="match status" value="1"/>
</dbReference>
<feature type="domain" description="ATPsynthase alpha/beta subunit barrel-sandwich" evidence="15">
    <location>
        <begin position="109"/>
        <end position="195"/>
    </location>
</feature>
<evidence type="ECO:0000256" key="3">
    <source>
        <dbReference type="ARBA" id="ARBA00022448"/>
    </source>
</evidence>
<dbReference type="InterPro" id="IPR023366">
    <property type="entry name" value="ATP_synth_asu-like_sf"/>
</dbReference>
<dbReference type="Pfam" id="PF00006">
    <property type="entry name" value="ATP-synt_ab"/>
    <property type="match status" value="1"/>
</dbReference>
<dbReference type="NCBIfam" id="NF003220">
    <property type="entry name" value="PRK04192.1"/>
    <property type="match status" value="1"/>
</dbReference>
<evidence type="ECO:0000256" key="7">
    <source>
        <dbReference type="ARBA" id="ARBA00022840"/>
    </source>
</evidence>
<dbReference type="InterPro" id="IPR027417">
    <property type="entry name" value="P-loop_NTPase"/>
</dbReference>
<dbReference type="FunFam" id="1.10.1140.10:FF:000002">
    <property type="entry name" value="V-type proton ATPase catalytic subunit A"/>
    <property type="match status" value="1"/>
</dbReference>
<dbReference type="PROSITE" id="PS00152">
    <property type="entry name" value="ATPASE_ALPHA_BETA"/>
    <property type="match status" value="1"/>
</dbReference>
<keyword evidence="8 12" id="KW-1278">Translocase</keyword>
<evidence type="ECO:0000256" key="10">
    <source>
        <dbReference type="ARBA" id="ARBA00023136"/>
    </source>
</evidence>
<feature type="domain" description="ATPase F1/V1/A1 complex alpha/beta subunit N-terminal" evidence="14">
    <location>
        <begin position="7"/>
        <end position="69"/>
    </location>
</feature>
<evidence type="ECO:0000259" key="16">
    <source>
        <dbReference type="Pfam" id="PF22919"/>
    </source>
</evidence>
<evidence type="ECO:0000256" key="9">
    <source>
        <dbReference type="ARBA" id="ARBA00023065"/>
    </source>
</evidence>
<keyword evidence="4 12" id="KW-1003">Cell membrane</keyword>
<dbReference type="InterPro" id="IPR000194">
    <property type="entry name" value="ATPase_F1/V1/A1_a/bsu_nucl-bd"/>
</dbReference>
<keyword evidence="5 12" id="KW-0547">Nucleotide-binding</keyword>
<evidence type="ECO:0000259" key="14">
    <source>
        <dbReference type="Pfam" id="PF02874"/>
    </source>
</evidence>
<dbReference type="PANTHER" id="PTHR43607:SF1">
    <property type="entry name" value="H(+)-TRANSPORTING TWO-SECTOR ATPASE"/>
    <property type="match status" value="1"/>
</dbReference>
<dbReference type="CDD" id="cd18119">
    <property type="entry name" value="ATP-synt_V_A-type_alpha_N"/>
    <property type="match status" value="1"/>
</dbReference>
<feature type="domain" description="ATPase F1/V1/A1 complex alpha/beta subunit nucleotide-binding" evidence="13">
    <location>
        <begin position="213"/>
        <end position="437"/>
    </location>
</feature>
<evidence type="ECO:0000313" key="18">
    <source>
        <dbReference type="Proteomes" id="UP000057043"/>
    </source>
</evidence>
<dbReference type="GO" id="GO:0042777">
    <property type="term" value="P:proton motive force-driven plasma membrane ATP synthesis"/>
    <property type="evidence" value="ECO:0007669"/>
    <property type="project" value="UniProtKB-UniRule"/>
</dbReference>
<evidence type="ECO:0000256" key="4">
    <source>
        <dbReference type="ARBA" id="ARBA00022475"/>
    </source>
</evidence>
<comment type="similarity">
    <text evidence="2 12">Belongs to the ATPase alpha/beta chains family.</text>
</comment>
<keyword evidence="10 12" id="KW-0472">Membrane</keyword>
<keyword evidence="3 12" id="KW-0813">Transport</keyword>
<comment type="subunit">
    <text evidence="12">Has multiple subunits with at least A(3), B(3), C, D, E, F, H, I and proteolipid K(x).</text>
</comment>
<dbReference type="GO" id="GO:0005886">
    <property type="term" value="C:plasma membrane"/>
    <property type="evidence" value="ECO:0007669"/>
    <property type="project" value="UniProtKB-SubCell"/>
</dbReference>
<dbReference type="PANTHER" id="PTHR43607">
    <property type="entry name" value="V-TYPE PROTON ATPASE CATALYTIC SUBUNIT A"/>
    <property type="match status" value="1"/>
</dbReference>
<organism evidence="17 18">
    <name type="scientific">Methanothrix harundinacea</name>
    <dbReference type="NCBI Taxonomy" id="301375"/>
    <lineage>
        <taxon>Archaea</taxon>
        <taxon>Methanobacteriati</taxon>
        <taxon>Methanobacteriota</taxon>
        <taxon>Stenosarchaea group</taxon>
        <taxon>Methanomicrobia</taxon>
        <taxon>Methanotrichales</taxon>
        <taxon>Methanotrichaceae</taxon>
        <taxon>Methanothrix</taxon>
    </lineage>
</organism>
<evidence type="ECO:0000313" key="17">
    <source>
        <dbReference type="EMBL" id="KUK44161.1"/>
    </source>
</evidence>
<dbReference type="InterPro" id="IPR004100">
    <property type="entry name" value="ATPase_F1/V1/A1_a/bsu_N"/>
</dbReference>
<dbReference type="InterPro" id="IPR024034">
    <property type="entry name" value="ATPase_F1/V1_b/a_C"/>
</dbReference>
<protein>
    <recommendedName>
        <fullName evidence="12">A-type ATP synthase subunit A</fullName>
        <ecNumber evidence="12">7.1.2.2</ecNumber>
    </recommendedName>
</protein>
<dbReference type="Pfam" id="PF22919">
    <property type="entry name" value="ATP-synt_VA_C"/>
    <property type="match status" value="1"/>
</dbReference>
<keyword evidence="6 12" id="KW-0375">Hydrogen ion transport</keyword>
<dbReference type="Gene3D" id="3.40.50.300">
    <property type="entry name" value="P-loop containing nucleotide triphosphate hydrolases"/>
    <property type="match status" value="1"/>
</dbReference>
<evidence type="ECO:0000259" key="13">
    <source>
        <dbReference type="Pfam" id="PF00006"/>
    </source>
</evidence>
<dbReference type="AlphaFoldDB" id="A0A101FTD8"/>
<evidence type="ECO:0000256" key="6">
    <source>
        <dbReference type="ARBA" id="ARBA00022781"/>
    </source>
</evidence>
<dbReference type="PATRIC" id="fig|301375.7.peg.1516"/>
<dbReference type="Proteomes" id="UP000057043">
    <property type="component" value="Unassembled WGS sequence"/>
</dbReference>
<evidence type="ECO:0000256" key="1">
    <source>
        <dbReference type="ARBA" id="ARBA00004184"/>
    </source>
</evidence>
<dbReference type="EMBL" id="LGFT01000033">
    <property type="protein sequence ID" value="KUK44161.1"/>
    <property type="molecule type" value="Genomic_DNA"/>
</dbReference>
<evidence type="ECO:0000256" key="8">
    <source>
        <dbReference type="ARBA" id="ARBA00022967"/>
    </source>
</evidence>
<sequence>MSITGRIYKISGPLVVAEDVKGCVMYEVVKVGDIGLMGETIRLDGDRAYIQVYEATEGLKPGEPVETTGSPLTADLGPGILRNFYDGIQRPLEGLREAAGDYITRGLTVPPLDPRTVWDYTAVAAEGSLVEAGDILGTVPETKVITHRVLVPPGVSGKLTKVREGNLHVTDAVATLTKEDGKEVDLTMSHRWPVRVPRPYKKKLDPFVPLLTGQRIYDTFFPLAKGGSAAIPGGFGTGKTVSQHQLAKWADSQVVVYVGCGERGNEMTEVLDTFPHLDDPTTGEKLMERSTLIANTSNMPVAAREASVYTGVTLAEFYRDMGYDVAVMADSTSRWAEAMREVSGRLEEMPGEEGYPAYLASRVADYYERSGRVITLGSGEERKGSVSLVGAVSPPGGDLSEPVSQNTLRVVSVFWALDSTLADRRHFPAINWLRSYSLYLDVLGDWYKKNVSEDFYEVRTDMMVLLQKEAELQEIVQLVGADALPERERLVLEVSRMVREDYLQQNAYHEIDSYCSKEKQLMMARTILAFYDRALKAMDAGASITKIETIKVKDDIARMKYVPNDEFPERYEAMLQTIENQFSALEG</sequence>
<dbReference type="HAMAP" id="MF_00309">
    <property type="entry name" value="ATP_synth_A_arch"/>
    <property type="match status" value="1"/>
</dbReference>
<dbReference type="CDD" id="cd18111">
    <property type="entry name" value="ATP-synt_V_A-type_alpha_C"/>
    <property type="match status" value="1"/>
</dbReference>
<evidence type="ECO:0000256" key="2">
    <source>
        <dbReference type="ARBA" id="ARBA00008936"/>
    </source>
</evidence>
<feature type="domain" description="ATP synthase A/B type C-terminal" evidence="16">
    <location>
        <begin position="445"/>
        <end position="546"/>
    </location>
</feature>
<dbReference type="InterPro" id="IPR031686">
    <property type="entry name" value="ATP-synth_a_Xtn"/>
</dbReference>
<dbReference type="InterPro" id="IPR036121">
    <property type="entry name" value="ATPase_F1/V1/A1_a/bsu_N_sf"/>
</dbReference>
<comment type="function">
    <text evidence="12">Component of the A-type ATP synthase that produces ATP from ADP in the presence of a proton gradient across the membrane. The A chain is the catalytic subunit.</text>
</comment>
<dbReference type="GO" id="GO:0046961">
    <property type="term" value="F:proton-transporting ATPase activity, rotational mechanism"/>
    <property type="evidence" value="ECO:0007669"/>
    <property type="project" value="InterPro"/>
</dbReference>
<proteinExistence type="inferred from homology"/>
<dbReference type="SUPFAM" id="SSF52540">
    <property type="entry name" value="P-loop containing nucleoside triphosphate hydrolases"/>
    <property type="match status" value="1"/>
</dbReference>
<evidence type="ECO:0000259" key="15">
    <source>
        <dbReference type="Pfam" id="PF16886"/>
    </source>
</evidence>
<dbReference type="Gene3D" id="2.40.50.100">
    <property type="match status" value="1"/>
</dbReference>
<dbReference type="InterPro" id="IPR022878">
    <property type="entry name" value="V-ATPase_asu"/>
</dbReference>
<gene>
    <name evidence="12" type="primary">atpA</name>
    <name evidence="17" type="ORF">XD72_1485</name>
</gene>
<dbReference type="EC" id="7.1.2.2" evidence="12"/>
<dbReference type="SUPFAM" id="SSF47917">
    <property type="entry name" value="C-terminal domain of alpha and beta subunits of F1 ATP synthase"/>
    <property type="match status" value="1"/>
</dbReference>